<organism evidence="3 4">
    <name type="scientific">Phytohabitans flavus</name>
    <dbReference type="NCBI Taxonomy" id="1076124"/>
    <lineage>
        <taxon>Bacteria</taxon>
        <taxon>Bacillati</taxon>
        <taxon>Actinomycetota</taxon>
        <taxon>Actinomycetes</taxon>
        <taxon>Micromonosporales</taxon>
        <taxon>Micromonosporaceae</taxon>
    </lineage>
</organism>
<feature type="domain" description="Bacterial Ig-like" evidence="2">
    <location>
        <begin position="165"/>
        <end position="251"/>
    </location>
</feature>
<evidence type="ECO:0000313" key="3">
    <source>
        <dbReference type="EMBL" id="BCB79221.1"/>
    </source>
</evidence>
<name>A0A6F8XZR6_9ACTN</name>
<dbReference type="RefSeq" id="WP_173039099.1">
    <property type="nucleotide sequence ID" value="NZ_AP022870.1"/>
</dbReference>
<feature type="chain" id="PRO_5026343301" description="Bacterial Ig-like domain-containing protein" evidence="1">
    <location>
        <begin position="33"/>
        <end position="404"/>
    </location>
</feature>
<keyword evidence="1" id="KW-0732">Signal</keyword>
<sequence>MSKRMFARAGALLGAAVMSAGVLVAVASPAQAASLGSITVAPTSGSNDASPMFTSATSSNPCPATFGENAGLRVGPVGGPYQNLGRPLGGGGYDQAPVSIVPNRSLAQALGVTTVTPGSYLIIIECFSLTAGRHVDEFQLPIVVEGTNWRVDTGPVVEDTTTDLAVSPATVESGEEVTLTATVAPATAAGTVQFKRGAAGTVIGTAPVNAGVATLTTTSLPVGTHSITAAFTPGNPALFKPSTSTAKTVTVELSGEGPAAEQEIVADVIPGAFSLTVAGDTALLEGGVVGGTATGNLQKATVTDLRGSNAGWDLTGQLEDFNTTPATTAIPNANLTWAPSATKVSGSGAVNAGAGADLGDARTLCSAVTASSAGVFDCAGGLTLSVPDTANPGAYAATLTLTLA</sequence>
<evidence type="ECO:0000256" key="1">
    <source>
        <dbReference type="SAM" id="SignalP"/>
    </source>
</evidence>
<evidence type="ECO:0000313" key="4">
    <source>
        <dbReference type="Proteomes" id="UP000502508"/>
    </source>
</evidence>
<dbReference type="GO" id="GO:0005975">
    <property type="term" value="P:carbohydrate metabolic process"/>
    <property type="evidence" value="ECO:0007669"/>
    <property type="project" value="UniProtKB-ARBA"/>
</dbReference>
<reference evidence="3 4" key="1">
    <citation type="submission" date="2020-03" db="EMBL/GenBank/DDBJ databases">
        <title>Whole genome shotgun sequence of Phytohabitans flavus NBRC 107702.</title>
        <authorList>
            <person name="Komaki H."/>
            <person name="Tamura T."/>
        </authorList>
    </citation>
    <scope>NUCLEOTIDE SEQUENCE [LARGE SCALE GENOMIC DNA]</scope>
    <source>
        <strain evidence="3 4">NBRC 107702</strain>
    </source>
</reference>
<accession>A0A6F8XZR6</accession>
<dbReference type="InterPro" id="IPR013783">
    <property type="entry name" value="Ig-like_fold"/>
</dbReference>
<proteinExistence type="predicted"/>
<dbReference type="Pfam" id="PF16640">
    <property type="entry name" value="Big_3_5"/>
    <property type="match status" value="1"/>
</dbReference>
<protein>
    <recommendedName>
        <fullName evidence="2">Bacterial Ig-like domain-containing protein</fullName>
    </recommendedName>
</protein>
<dbReference type="Proteomes" id="UP000502508">
    <property type="component" value="Chromosome"/>
</dbReference>
<evidence type="ECO:0000259" key="2">
    <source>
        <dbReference type="Pfam" id="PF16640"/>
    </source>
</evidence>
<dbReference type="InterPro" id="IPR032109">
    <property type="entry name" value="Big_3_5"/>
</dbReference>
<reference evidence="3 4" key="2">
    <citation type="submission" date="2020-03" db="EMBL/GenBank/DDBJ databases">
        <authorList>
            <person name="Ichikawa N."/>
            <person name="Kimura A."/>
            <person name="Kitahashi Y."/>
            <person name="Uohara A."/>
        </authorList>
    </citation>
    <scope>NUCLEOTIDE SEQUENCE [LARGE SCALE GENOMIC DNA]</scope>
    <source>
        <strain evidence="3 4">NBRC 107702</strain>
    </source>
</reference>
<gene>
    <name evidence="3" type="ORF">Pflav_056310</name>
</gene>
<feature type="signal peptide" evidence="1">
    <location>
        <begin position="1"/>
        <end position="32"/>
    </location>
</feature>
<dbReference type="KEGG" id="pfla:Pflav_056310"/>
<dbReference type="AlphaFoldDB" id="A0A6F8XZR6"/>
<dbReference type="Gene3D" id="2.60.40.10">
    <property type="entry name" value="Immunoglobulins"/>
    <property type="match status" value="1"/>
</dbReference>
<dbReference type="EMBL" id="AP022870">
    <property type="protein sequence ID" value="BCB79221.1"/>
    <property type="molecule type" value="Genomic_DNA"/>
</dbReference>
<keyword evidence="4" id="KW-1185">Reference proteome</keyword>